<dbReference type="AlphaFoldDB" id="A0A5B6WEF9"/>
<protein>
    <submittedName>
        <fullName evidence="1">WEB family protein</fullName>
    </submittedName>
</protein>
<organism evidence="1 2">
    <name type="scientific">Gossypium australe</name>
    <dbReference type="NCBI Taxonomy" id="47621"/>
    <lineage>
        <taxon>Eukaryota</taxon>
        <taxon>Viridiplantae</taxon>
        <taxon>Streptophyta</taxon>
        <taxon>Embryophyta</taxon>
        <taxon>Tracheophyta</taxon>
        <taxon>Spermatophyta</taxon>
        <taxon>Magnoliopsida</taxon>
        <taxon>eudicotyledons</taxon>
        <taxon>Gunneridae</taxon>
        <taxon>Pentapetalae</taxon>
        <taxon>rosids</taxon>
        <taxon>malvids</taxon>
        <taxon>Malvales</taxon>
        <taxon>Malvaceae</taxon>
        <taxon>Malvoideae</taxon>
        <taxon>Gossypium</taxon>
    </lineage>
</organism>
<dbReference type="EMBL" id="SMMG02000003">
    <property type="protein sequence ID" value="KAA3480191.1"/>
    <property type="molecule type" value="Genomic_DNA"/>
</dbReference>
<dbReference type="OrthoDB" id="1934493at2759"/>
<reference evidence="1" key="1">
    <citation type="submission" date="2019-08" db="EMBL/GenBank/DDBJ databases">
        <authorList>
            <person name="Liu F."/>
        </authorList>
    </citation>
    <scope>NUCLEOTIDE SEQUENCE [LARGE SCALE GENOMIC DNA]</scope>
    <source>
        <strain evidence="1">PA1801</strain>
        <tissue evidence="1">Leaf</tissue>
    </source>
</reference>
<dbReference type="Proteomes" id="UP000325315">
    <property type="component" value="Unassembled WGS sequence"/>
</dbReference>
<name>A0A5B6WEF9_9ROSI</name>
<evidence type="ECO:0000313" key="2">
    <source>
        <dbReference type="Proteomes" id="UP000325315"/>
    </source>
</evidence>
<evidence type="ECO:0000313" key="1">
    <source>
        <dbReference type="EMBL" id="KAA3480191.1"/>
    </source>
</evidence>
<proteinExistence type="predicted"/>
<comment type="caution">
    <text evidence="1">The sequence shown here is derived from an EMBL/GenBank/DDBJ whole genome shotgun (WGS) entry which is preliminary data.</text>
</comment>
<gene>
    <name evidence="1" type="ORF">EPI10_020641</name>
</gene>
<accession>A0A5B6WEF9</accession>
<keyword evidence="2" id="KW-1185">Reference proteome</keyword>
<sequence>MKRYTNTAELLRPEITRFATNFIVLERMVRSQKALKEMVTSTKWKMSKYARKKTNWTRDDENH</sequence>